<organism evidence="1 2">
    <name type="scientific">Natronococcus pandeyae</name>
    <dbReference type="NCBI Taxonomy" id="2055836"/>
    <lineage>
        <taxon>Archaea</taxon>
        <taxon>Methanobacteriati</taxon>
        <taxon>Methanobacteriota</taxon>
        <taxon>Stenosarchaea group</taxon>
        <taxon>Halobacteria</taxon>
        <taxon>Halobacteriales</taxon>
        <taxon>Natrialbaceae</taxon>
        <taxon>Natronococcus</taxon>
    </lineage>
</organism>
<dbReference type="EMBL" id="PHNJ01000003">
    <property type="protein sequence ID" value="TYL39174.1"/>
    <property type="molecule type" value="Genomic_DNA"/>
</dbReference>
<evidence type="ECO:0000313" key="1">
    <source>
        <dbReference type="EMBL" id="TYL39174.1"/>
    </source>
</evidence>
<sequence>MNVRFDHGALVAGGRRSANDRIRTAHETTEIVALNTAVVVASRTITAGSALLAGAQCCRRYELI</sequence>
<reference evidence="1" key="1">
    <citation type="submission" date="2017-11" db="EMBL/GenBank/DDBJ databases">
        <authorList>
            <person name="Kajale S.C."/>
            <person name="Sharma A."/>
        </authorList>
    </citation>
    <scope>NUCLEOTIDE SEQUENCE</scope>
    <source>
        <strain evidence="1">LS1_42</strain>
    </source>
</reference>
<proteinExistence type="predicted"/>
<comment type="caution">
    <text evidence="1">The sequence shown here is derived from an EMBL/GenBank/DDBJ whole genome shotgun (WGS) entry which is preliminary data.</text>
</comment>
<dbReference type="Proteomes" id="UP000766904">
    <property type="component" value="Unassembled WGS sequence"/>
</dbReference>
<gene>
    <name evidence="1" type="ORF">CV102_07760</name>
</gene>
<keyword evidence="2" id="KW-1185">Reference proteome</keyword>
<dbReference type="AlphaFoldDB" id="A0A8J8TSV5"/>
<accession>A0A8J8TSV5</accession>
<evidence type="ECO:0000313" key="2">
    <source>
        <dbReference type="Proteomes" id="UP000766904"/>
    </source>
</evidence>
<name>A0A8J8TSV5_9EURY</name>
<protein>
    <submittedName>
        <fullName evidence="1">Uncharacterized protein</fullName>
    </submittedName>
</protein>